<dbReference type="SUPFAM" id="SSF51430">
    <property type="entry name" value="NAD(P)-linked oxidoreductase"/>
    <property type="match status" value="1"/>
</dbReference>
<protein>
    <recommendedName>
        <fullName evidence="1">NADP-dependent oxidoreductase domain-containing protein</fullName>
    </recommendedName>
</protein>
<dbReference type="InterPro" id="IPR036812">
    <property type="entry name" value="NAD(P)_OxRdtase_dom_sf"/>
</dbReference>
<dbReference type="Gene3D" id="3.20.20.100">
    <property type="entry name" value="NADP-dependent oxidoreductase domain"/>
    <property type="match status" value="1"/>
</dbReference>
<dbReference type="Pfam" id="PF00248">
    <property type="entry name" value="Aldo_ket_red"/>
    <property type="match status" value="1"/>
</dbReference>
<dbReference type="CDD" id="cd19071">
    <property type="entry name" value="AKR_AKR1-5-like"/>
    <property type="match status" value="1"/>
</dbReference>
<name>A0AAW1RFI8_9CHLO</name>
<evidence type="ECO:0000259" key="1">
    <source>
        <dbReference type="Pfam" id="PF00248"/>
    </source>
</evidence>
<dbReference type="GO" id="GO:0016491">
    <property type="term" value="F:oxidoreductase activity"/>
    <property type="evidence" value="ECO:0007669"/>
    <property type="project" value="InterPro"/>
</dbReference>
<dbReference type="Proteomes" id="UP001438707">
    <property type="component" value="Unassembled WGS sequence"/>
</dbReference>
<dbReference type="AlphaFoldDB" id="A0AAW1RFI8"/>
<dbReference type="InterPro" id="IPR018170">
    <property type="entry name" value="Aldo/ket_reductase_CS"/>
</dbReference>
<comment type="caution">
    <text evidence="2">The sequence shown here is derived from an EMBL/GenBank/DDBJ whole genome shotgun (WGS) entry which is preliminary data.</text>
</comment>
<gene>
    <name evidence="2" type="ORF">WJX74_007427</name>
</gene>
<feature type="domain" description="NADP-dependent oxidoreductase" evidence="1">
    <location>
        <begin position="111"/>
        <end position="352"/>
    </location>
</feature>
<dbReference type="EMBL" id="JALJOS010000012">
    <property type="protein sequence ID" value="KAK9832348.1"/>
    <property type="molecule type" value="Genomic_DNA"/>
</dbReference>
<dbReference type="InterPro" id="IPR020471">
    <property type="entry name" value="AKR"/>
</dbReference>
<evidence type="ECO:0000313" key="2">
    <source>
        <dbReference type="EMBL" id="KAK9832348.1"/>
    </source>
</evidence>
<evidence type="ECO:0000313" key="3">
    <source>
        <dbReference type="Proteomes" id="UP001438707"/>
    </source>
</evidence>
<sequence>MRCFVCQIKNGPVSAALHSAKFTKVCPTLRHTRSRSASTYTLERHSAFDIFEQQRLCVHRPRLQALARATSIGSEMAGKPAQQQEGLKMPSGDTFPWIGFGTSGIPSPDSIRHAFAAGYRNIDDAAAYGNEAENGSAIGEFLKQHNRKEIFVTSKLWQDKHHPDSVRKSCQQSIRDLQCQYLDLYLIHWPEAFKPGTKEPETDFTLFDTWKAMERLVDEGLARNVGVSNFSLSQVQELKKAARIPIACNQVEIHPMLSNDKLVKGCQALGVHMVAYSPLGHSPKEILGNAELVNIAKAAGKTPSQLCLRWNLDRGVAVIPESGSPEHIQENIEGIYDWKLPADIKNRMDALNRDQRVIDPTWHDWTE</sequence>
<dbReference type="InterPro" id="IPR023210">
    <property type="entry name" value="NADP_OxRdtase_dom"/>
</dbReference>
<reference evidence="2 3" key="1">
    <citation type="journal article" date="2024" name="Nat. Commun.">
        <title>Phylogenomics reveals the evolutionary origins of lichenization in chlorophyte algae.</title>
        <authorList>
            <person name="Puginier C."/>
            <person name="Libourel C."/>
            <person name="Otte J."/>
            <person name="Skaloud P."/>
            <person name="Haon M."/>
            <person name="Grisel S."/>
            <person name="Petersen M."/>
            <person name="Berrin J.G."/>
            <person name="Delaux P.M."/>
            <person name="Dal Grande F."/>
            <person name="Keller J."/>
        </authorList>
    </citation>
    <scope>NUCLEOTIDE SEQUENCE [LARGE SCALE GENOMIC DNA]</scope>
    <source>
        <strain evidence="2 3">SAG 2145</strain>
    </source>
</reference>
<dbReference type="PRINTS" id="PR00069">
    <property type="entry name" value="ALDKETRDTASE"/>
</dbReference>
<dbReference type="PROSITE" id="PS00062">
    <property type="entry name" value="ALDOKETO_REDUCTASE_2"/>
    <property type="match status" value="1"/>
</dbReference>
<keyword evidence="3" id="KW-1185">Reference proteome</keyword>
<dbReference type="PANTHER" id="PTHR11732">
    <property type="entry name" value="ALDO/KETO REDUCTASE"/>
    <property type="match status" value="1"/>
</dbReference>
<proteinExistence type="predicted"/>
<organism evidence="2 3">
    <name type="scientific">Apatococcus lobatus</name>
    <dbReference type="NCBI Taxonomy" id="904363"/>
    <lineage>
        <taxon>Eukaryota</taxon>
        <taxon>Viridiplantae</taxon>
        <taxon>Chlorophyta</taxon>
        <taxon>core chlorophytes</taxon>
        <taxon>Trebouxiophyceae</taxon>
        <taxon>Chlorellales</taxon>
        <taxon>Chlorellaceae</taxon>
        <taxon>Apatococcus</taxon>
    </lineage>
</organism>
<accession>A0AAW1RFI8</accession>